<protein>
    <submittedName>
        <fullName evidence="3">Amidohydrolase</fullName>
    </submittedName>
</protein>
<dbReference type="PANTHER" id="PTHR21240">
    <property type="entry name" value="2-AMINO-3-CARBOXYLMUCONATE-6-SEMIALDEHYDE DECARBOXYLASE"/>
    <property type="match status" value="1"/>
</dbReference>
<dbReference type="GO" id="GO:0005737">
    <property type="term" value="C:cytoplasm"/>
    <property type="evidence" value="ECO:0007669"/>
    <property type="project" value="TreeGrafter"/>
</dbReference>
<evidence type="ECO:0000313" key="3">
    <source>
        <dbReference type="EMBL" id="KAB2383481.1"/>
    </source>
</evidence>
<dbReference type="RefSeq" id="WP_151540210.1">
    <property type="nucleotide sequence ID" value="NZ_WBMR01000026.1"/>
</dbReference>
<organism evidence="3 4">
    <name type="scientific">Actinomadura montaniterrae</name>
    <dbReference type="NCBI Taxonomy" id="1803903"/>
    <lineage>
        <taxon>Bacteria</taxon>
        <taxon>Bacillati</taxon>
        <taxon>Actinomycetota</taxon>
        <taxon>Actinomycetes</taxon>
        <taxon>Streptosporangiales</taxon>
        <taxon>Thermomonosporaceae</taxon>
        <taxon>Actinomadura</taxon>
    </lineage>
</organism>
<gene>
    <name evidence="3" type="ORF">F9B16_12590</name>
</gene>
<keyword evidence="3" id="KW-0378">Hydrolase</keyword>
<dbReference type="InterPro" id="IPR032466">
    <property type="entry name" value="Metal_Hydrolase"/>
</dbReference>
<proteinExistence type="predicted"/>
<dbReference type="PANTHER" id="PTHR21240:SF28">
    <property type="entry name" value="ISO-OROTATE DECARBOXYLASE (EUROFUNG)"/>
    <property type="match status" value="1"/>
</dbReference>
<dbReference type="Pfam" id="PF04909">
    <property type="entry name" value="Amidohydro_2"/>
    <property type="match status" value="1"/>
</dbReference>
<accession>A0A6L3VYX9</accession>
<dbReference type="EMBL" id="WBMR01000026">
    <property type="protein sequence ID" value="KAB2383481.1"/>
    <property type="molecule type" value="Genomic_DNA"/>
</dbReference>
<evidence type="ECO:0000259" key="2">
    <source>
        <dbReference type="Pfam" id="PF04909"/>
    </source>
</evidence>
<dbReference type="Proteomes" id="UP000483004">
    <property type="component" value="Unassembled WGS sequence"/>
</dbReference>
<evidence type="ECO:0000313" key="4">
    <source>
        <dbReference type="Proteomes" id="UP000483004"/>
    </source>
</evidence>
<sequence length="416" mass="46456">MTDPTPDLNWLISVDDHVLEPGHLWQTWLPEKHRDRGPKLVVDEDGKGTWHYLGMKQRASGLSATVGRDKSLISPEPLGYDEMRPGCYDPRARVEDMNQGGILASMTFPTFPAFCGQTFYRGEDKELGLACVKAYNDWMVEEWCASAPGRFIPLTLIPLWDPEAAADEVRRVAGKGVRAVAFSENPEPLGLPTINDPGRYWDPFFRAAAECGVVICMHVGSSSQIPSINGDTNFMANLSWGAVRTSGTMLDWLFSGVFERFPDLKISLAEGNIGWIPYFLERAEQVIDKQRFWFQRGIDYDPGKGSKQQRTDGGAHSIDYLTFDIRQSFRDHVYGCFIDDVAGLRNLDLIGEDNVMIETDYPHSDTTWPNSIKLAHDRLAGMDPEVQYKVLRGNAERLFGFTPADTAGLPVPGGVS</sequence>
<keyword evidence="4" id="KW-1185">Reference proteome</keyword>
<dbReference type="SUPFAM" id="SSF51556">
    <property type="entry name" value="Metallo-dependent hydrolases"/>
    <property type="match status" value="1"/>
</dbReference>
<dbReference type="Gene3D" id="3.20.20.140">
    <property type="entry name" value="Metal-dependent hydrolases"/>
    <property type="match status" value="1"/>
</dbReference>
<dbReference type="GO" id="GO:0019748">
    <property type="term" value="P:secondary metabolic process"/>
    <property type="evidence" value="ECO:0007669"/>
    <property type="project" value="TreeGrafter"/>
</dbReference>
<comment type="caution">
    <text evidence="3">The sequence shown here is derived from an EMBL/GenBank/DDBJ whole genome shotgun (WGS) entry which is preliminary data.</text>
</comment>
<name>A0A6L3VYX9_9ACTN</name>
<feature type="domain" description="Amidohydrolase-related" evidence="2">
    <location>
        <begin position="75"/>
        <end position="401"/>
    </location>
</feature>
<dbReference type="GO" id="GO:0016831">
    <property type="term" value="F:carboxy-lyase activity"/>
    <property type="evidence" value="ECO:0007669"/>
    <property type="project" value="InterPro"/>
</dbReference>
<reference evidence="3 4" key="1">
    <citation type="submission" date="2019-09" db="EMBL/GenBank/DDBJ databases">
        <title>Actinomadura physcomitrii sp. nov., a novel actinomycete isolated from moss [Physcomitrium sphaericum (Ludw) Fuernr].</title>
        <authorList>
            <person name="Liu C."/>
            <person name="Zhuang X."/>
        </authorList>
    </citation>
    <scope>NUCLEOTIDE SEQUENCE [LARGE SCALE GENOMIC DNA]</scope>
    <source>
        <strain evidence="3 4">CYP1-1B</strain>
    </source>
</reference>
<dbReference type="AlphaFoldDB" id="A0A6L3VYX9"/>
<evidence type="ECO:0000256" key="1">
    <source>
        <dbReference type="ARBA" id="ARBA00023239"/>
    </source>
</evidence>
<dbReference type="GO" id="GO:0016787">
    <property type="term" value="F:hydrolase activity"/>
    <property type="evidence" value="ECO:0007669"/>
    <property type="project" value="UniProtKB-KW"/>
</dbReference>
<dbReference type="InterPro" id="IPR032465">
    <property type="entry name" value="ACMSD"/>
</dbReference>
<dbReference type="InterPro" id="IPR006680">
    <property type="entry name" value="Amidohydro-rel"/>
</dbReference>
<dbReference type="OrthoDB" id="8673349at2"/>
<keyword evidence="1" id="KW-0456">Lyase</keyword>